<evidence type="ECO:0000313" key="2">
    <source>
        <dbReference type="Proteomes" id="UP001497382"/>
    </source>
</evidence>
<dbReference type="AlphaFoldDB" id="A0AAV2ATD5"/>
<sequence length="303" mass="34420">MLSPYTVWEARIINKASRYSFKDLEKFKNLTNLELAGFGSYVETNEFGIPTSNSGARGVNQCRSSKFRLARSVKDFFLVDDYITNDAPKGMSSPFNFICNFLKTYLVTNAIASIFVEKQKPLRNCDDCSEFRNDCTETKNIDPLVTSNLTVEIDATSAGIEPKSDNILRVNFNGNNSSSKSFLLSDQMERSSDHYNQVPDLNCSLLLADLVTRTVTGNRYKSPTAKCLLSPRELVLEKINDGPVQRENDVKQMLQVQLSEKDGRHSSWLSKINNYAKSMFQYLGLMRNEDTEVYVQDVWHLFA</sequence>
<proteinExistence type="predicted"/>
<dbReference type="EMBL" id="CAXIEN010000201">
    <property type="protein sequence ID" value="CAL1286324.1"/>
    <property type="molecule type" value="Genomic_DNA"/>
</dbReference>
<protein>
    <submittedName>
        <fullName evidence="1">Uncharacterized protein</fullName>
    </submittedName>
</protein>
<keyword evidence="2" id="KW-1185">Reference proteome</keyword>
<comment type="caution">
    <text evidence="1">The sequence shown here is derived from an EMBL/GenBank/DDBJ whole genome shotgun (WGS) entry which is preliminary data.</text>
</comment>
<name>A0AAV2ATD5_9ARAC</name>
<evidence type="ECO:0000313" key="1">
    <source>
        <dbReference type="EMBL" id="CAL1286324.1"/>
    </source>
</evidence>
<dbReference type="Proteomes" id="UP001497382">
    <property type="component" value="Unassembled WGS sequence"/>
</dbReference>
<gene>
    <name evidence="1" type="ORF">LARSCL_LOCUS14187</name>
</gene>
<accession>A0AAV2ATD5</accession>
<organism evidence="1 2">
    <name type="scientific">Larinioides sclopetarius</name>
    <dbReference type="NCBI Taxonomy" id="280406"/>
    <lineage>
        <taxon>Eukaryota</taxon>
        <taxon>Metazoa</taxon>
        <taxon>Ecdysozoa</taxon>
        <taxon>Arthropoda</taxon>
        <taxon>Chelicerata</taxon>
        <taxon>Arachnida</taxon>
        <taxon>Araneae</taxon>
        <taxon>Araneomorphae</taxon>
        <taxon>Entelegynae</taxon>
        <taxon>Araneoidea</taxon>
        <taxon>Araneidae</taxon>
        <taxon>Larinioides</taxon>
    </lineage>
</organism>
<reference evidence="1 2" key="1">
    <citation type="submission" date="2024-04" db="EMBL/GenBank/DDBJ databases">
        <authorList>
            <person name="Rising A."/>
            <person name="Reimegard J."/>
            <person name="Sonavane S."/>
            <person name="Akerstrom W."/>
            <person name="Nylinder S."/>
            <person name="Hedman E."/>
            <person name="Kallberg Y."/>
        </authorList>
    </citation>
    <scope>NUCLEOTIDE SEQUENCE [LARGE SCALE GENOMIC DNA]</scope>
</reference>